<evidence type="ECO:0000313" key="4">
    <source>
        <dbReference type="Proteomes" id="UP000260759"/>
    </source>
</evidence>
<dbReference type="PANTHER" id="PTHR46401">
    <property type="entry name" value="GLYCOSYLTRANSFERASE WBBK-RELATED"/>
    <property type="match status" value="1"/>
</dbReference>
<evidence type="ECO:0000259" key="2">
    <source>
        <dbReference type="Pfam" id="PF00534"/>
    </source>
</evidence>
<dbReference type="EMBL" id="QSVA01000002">
    <property type="protein sequence ID" value="RGN96640.1"/>
    <property type="molecule type" value="Genomic_DNA"/>
</dbReference>
<protein>
    <submittedName>
        <fullName evidence="3">Glycosyltransferase WbuB</fullName>
    </submittedName>
</protein>
<dbReference type="GO" id="GO:0009103">
    <property type="term" value="P:lipopolysaccharide biosynthetic process"/>
    <property type="evidence" value="ECO:0007669"/>
    <property type="project" value="TreeGrafter"/>
</dbReference>
<reference evidence="3 4" key="1">
    <citation type="submission" date="2018-08" db="EMBL/GenBank/DDBJ databases">
        <title>A genome reference for cultivated species of the human gut microbiota.</title>
        <authorList>
            <person name="Zou Y."/>
            <person name="Xue W."/>
            <person name="Luo G."/>
        </authorList>
    </citation>
    <scope>NUCLEOTIDE SEQUENCE [LARGE SCALE GENOMIC DNA]</scope>
    <source>
        <strain evidence="3 4">OM03-4</strain>
    </source>
</reference>
<dbReference type="PANTHER" id="PTHR46401:SF2">
    <property type="entry name" value="GLYCOSYLTRANSFERASE WBBK-RELATED"/>
    <property type="match status" value="1"/>
</dbReference>
<dbReference type="GO" id="GO:0016757">
    <property type="term" value="F:glycosyltransferase activity"/>
    <property type="evidence" value="ECO:0007669"/>
    <property type="project" value="InterPro"/>
</dbReference>
<gene>
    <name evidence="3" type="ORF">DXB37_03030</name>
</gene>
<dbReference type="InterPro" id="IPR001296">
    <property type="entry name" value="Glyco_trans_1"/>
</dbReference>
<dbReference type="RefSeq" id="WP_117599572.1">
    <property type="nucleotide sequence ID" value="NZ_QSVA01000002.1"/>
</dbReference>
<evidence type="ECO:0000256" key="1">
    <source>
        <dbReference type="ARBA" id="ARBA00022679"/>
    </source>
</evidence>
<dbReference type="AlphaFoldDB" id="A0A3E5F4D5"/>
<keyword evidence="1 3" id="KW-0808">Transferase</keyword>
<dbReference type="Gene3D" id="3.40.50.2000">
    <property type="entry name" value="Glycogen Phosphorylase B"/>
    <property type="match status" value="2"/>
</dbReference>
<dbReference type="CDD" id="cd03794">
    <property type="entry name" value="GT4_WbuB-like"/>
    <property type="match status" value="1"/>
</dbReference>
<comment type="caution">
    <text evidence="3">The sequence shown here is derived from an EMBL/GenBank/DDBJ whole genome shotgun (WGS) entry which is preliminary data.</text>
</comment>
<organism evidence="3 4">
    <name type="scientific">Bacteroides uniformis</name>
    <dbReference type="NCBI Taxonomy" id="820"/>
    <lineage>
        <taxon>Bacteria</taxon>
        <taxon>Pseudomonadati</taxon>
        <taxon>Bacteroidota</taxon>
        <taxon>Bacteroidia</taxon>
        <taxon>Bacteroidales</taxon>
        <taxon>Bacteroidaceae</taxon>
        <taxon>Bacteroides</taxon>
    </lineage>
</organism>
<name>A0A3E5F4D5_BACUN</name>
<evidence type="ECO:0000313" key="3">
    <source>
        <dbReference type="EMBL" id="RGN96640.1"/>
    </source>
</evidence>
<dbReference type="Proteomes" id="UP000260759">
    <property type="component" value="Unassembled WGS sequence"/>
</dbReference>
<dbReference type="Pfam" id="PF00534">
    <property type="entry name" value="Glycos_transf_1"/>
    <property type="match status" value="1"/>
</dbReference>
<accession>A0A3E5F4D5</accession>
<feature type="domain" description="Glycosyl transferase family 1" evidence="2">
    <location>
        <begin position="223"/>
        <end position="382"/>
    </location>
</feature>
<dbReference type="SUPFAM" id="SSF53756">
    <property type="entry name" value="UDP-Glycosyltransferase/glycogen phosphorylase"/>
    <property type="match status" value="1"/>
</dbReference>
<proteinExistence type="predicted"/>
<sequence>MSSKRVWVVSEIYYPVKTSTGYYMTEIAEYLAARAMDVHVLCTGSVYNNGEKRSRLNEESRNGVKVHRVYVPNIDKNNFVKRTLRLSLSSLLLFGKILKLVRNGDEVLVVTNPAFLILMMPLVAWIKGVSYKILVHDIFPENLVAIKRLSSSSFIYRSLKRVFDAAYSKAVLCISIGRDMSEVLKKKIGDASKICFIPIWAENEVVFPMDKAGTRICSSLRLQDRFVFQFAGNLGYAQGIDNLLEAIGLIKNDNIHFLFIGDGAKAGDIVSYMKKRTHKNVSLLGFQDRANQNDFLNACDIGIVTLSDGMYGLGVPSKSYNIMASGKPMLFIGDRQSEIALCIEEYSLGWVVEPDNPEMLARMIEHIYSNRTCLSAMQNNAKTVADTVFAKERILEKYYKLLS</sequence>